<protein>
    <recommendedName>
        <fullName evidence="5">HTH luxR-type domain-containing protein</fullName>
    </recommendedName>
</protein>
<dbReference type="Proteomes" id="UP000253817">
    <property type="component" value="Unassembled WGS sequence"/>
</dbReference>
<proteinExistence type="predicted"/>
<evidence type="ECO:0000313" key="6">
    <source>
        <dbReference type="EMBL" id="RDB68295.1"/>
    </source>
</evidence>
<dbReference type="EMBL" id="PPTT01000017">
    <property type="protein sequence ID" value="RDB68295.1"/>
    <property type="molecule type" value="Genomic_DNA"/>
</dbReference>
<dbReference type="EMBL" id="QICC01000051">
    <property type="protein sequence ID" value="RNM41051.1"/>
    <property type="molecule type" value="Genomic_DNA"/>
</dbReference>
<feature type="transmembrane region" description="Helical" evidence="4">
    <location>
        <begin position="324"/>
        <end position="344"/>
    </location>
</feature>
<keyword evidence="8" id="KW-1185">Reference proteome</keyword>
<dbReference type="AlphaFoldDB" id="A0A3N0IVM9"/>
<dbReference type="OrthoDB" id="3173360at2"/>
<feature type="transmembrane region" description="Helical" evidence="4">
    <location>
        <begin position="66"/>
        <end position="83"/>
    </location>
</feature>
<sequence>MNKSDLISGSAVRLLVSLALAGFYLHMQFSLPASFSVFYHLGFGVAGIGSFLLFRNKESAAVPRLLVWIAAMSTCLAPLLAGLLGIQNIVLLVVTGLLCGGGALVLFSQLFAELCSYPTETAFDLVLLSSVLEPVFRLALIPVDMVSPKVSLAIFCVVPLAVAALVQKPQGSVLRHGEEAGRKHVQPSSPRRSSFPLGTAGVAAEIVLFGVIFGIMHFATSDVVLQPFAIAHVLQILIPALLLAWLHTSARKESRNFAFKLAAGLVLVAYFATIFFGDARQSAIPVSVILICDVVSAFFLLTFYHTVKVYGKNPLMVFGLGRGLFELSLVVGILALETPFFGVVSQATDGVIYFGVIIAVLIMINRFLLIVKMGTSASPLEEKSGINDALRKRCTDLGAAKNLSERQMEVMFLVCRGFTKSVIAKELYVSESTVRWHVKQLYNKLGIHNKQELIDLVEGRS</sequence>
<feature type="transmembrane region" description="Helical" evidence="4">
    <location>
        <begin position="225"/>
        <end position="245"/>
    </location>
</feature>
<dbReference type="PANTHER" id="PTHR44688:SF16">
    <property type="entry name" value="DNA-BINDING TRANSCRIPTIONAL ACTIVATOR DEVR_DOSR"/>
    <property type="match status" value="1"/>
</dbReference>
<name>A0A3N0IVM9_9ACTN</name>
<dbReference type="Gene3D" id="1.10.10.10">
    <property type="entry name" value="Winged helix-like DNA-binding domain superfamily/Winged helix DNA-binding domain"/>
    <property type="match status" value="1"/>
</dbReference>
<dbReference type="PRINTS" id="PR00038">
    <property type="entry name" value="HTHLUXR"/>
</dbReference>
<feature type="transmembrane region" description="Helical" evidence="4">
    <location>
        <begin position="257"/>
        <end position="277"/>
    </location>
</feature>
<dbReference type="Proteomes" id="UP000270112">
    <property type="component" value="Unassembled WGS sequence"/>
</dbReference>
<dbReference type="InterPro" id="IPR000792">
    <property type="entry name" value="Tscrpt_reg_LuxR_C"/>
</dbReference>
<dbReference type="PROSITE" id="PS50043">
    <property type="entry name" value="HTH_LUXR_2"/>
    <property type="match status" value="1"/>
</dbReference>
<feature type="transmembrane region" description="Helical" evidence="4">
    <location>
        <begin position="350"/>
        <end position="369"/>
    </location>
</feature>
<dbReference type="SMART" id="SM00421">
    <property type="entry name" value="HTH_LUXR"/>
    <property type="match status" value="1"/>
</dbReference>
<evidence type="ECO:0000256" key="4">
    <source>
        <dbReference type="SAM" id="Phobius"/>
    </source>
</evidence>
<organism evidence="7 9">
    <name type="scientific">Eggerthella sinensis</name>
    <dbReference type="NCBI Taxonomy" id="242230"/>
    <lineage>
        <taxon>Bacteria</taxon>
        <taxon>Bacillati</taxon>
        <taxon>Actinomycetota</taxon>
        <taxon>Coriobacteriia</taxon>
        <taxon>Eggerthellales</taxon>
        <taxon>Eggerthellaceae</taxon>
        <taxon>Eggerthella</taxon>
    </lineage>
</organism>
<dbReference type="GO" id="GO:0006355">
    <property type="term" value="P:regulation of DNA-templated transcription"/>
    <property type="evidence" value="ECO:0007669"/>
    <property type="project" value="InterPro"/>
</dbReference>
<keyword evidence="4" id="KW-0472">Membrane</keyword>
<evidence type="ECO:0000313" key="7">
    <source>
        <dbReference type="EMBL" id="RNM41051.1"/>
    </source>
</evidence>
<dbReference type="PANTHER" id="PTHR44688">
    <property type="entry name" value="DNA-BINDING TRANSCRIPTIONAL ACTIVATOR DEVR_DOSR"/>
    <property type="match status" value="1"/>
</dbReference>
<evidence type="ECO:0000256" key="1">
    <source>
        <dbReference type="ARBA" id="ARBA00023015"/>
    </source>
</evidence>
<comment type="caution">
    <text evidence="7">The sequence shown here is derived from an EMBL/GenBank/DDBJ whole genome shotgun (WGS) entry which is preliminary data.</text>
</comment>
<evidence type="ECO:0000256" key="2">
    <source>
        <dbReference type="ARBA" id="ARBA00023125"/>
    </source>
</evidence>
<evidence type="ECO:0000259" key="5">
    <source>
        <dbReference type="PROSITE" id="PS50043"/>
    </source>
</evidence>
<dbReference type="InterPro" id="IPR036388">
    <property type="entry name" value="WH-like_DNA-bd_sf"/>
</dbReference>
<dbReference type="InterPro" id="IPR016032">
    <property type="entry name" value="Sig_transdc_resp-reg_C-effctor"/>
</dbReference>
<keyword evidence="2" id="KW-0238">DNA-binding</keyword>
<feature type="transmembrane region" description="Helical" evidence="4">
    <location>
        <begin position="37"/>
        <end position="54"/>
    </location>
</feature>
<reference evidence="6 8" key="1">
    <citation type="journal article" date="2018" name="Elife">
        <title>Discovery and characterization of a prevalent human gut bacterial enzyme sufficient for the inactivation of a family of plant toxins.</title>
        <authorList>
            <person name="Koppel N."/>
            <person name="Bisanz J.E."/>
            <person name="Pandelia M.E."/>
            <person name="Turnbaugh P.J."/>
            <person name="Balskus E.P."/>
        </authorList>
    </citation>
    <scope>NUCLEOTIDE SEQUENCE [LARGE SCALE GENOMIC DNA]</scope>
    <source>
        <strain evidence="6 8">DSM 16107</strain>
    </source>
</reference>
<feature type="transmembrane region" description="Helical" evidence="4">
    <location>
        <begin position="283"/>
        <end position="304"/>
    </location>
</feature>
<dbReference type="RefSeq" id="WP_114546707.1">
    <property type="nucleotide sequence ID" value="NZ_PPTT01000017.1"/>
</dbReference>
<evidence type="ECO:0000256" key="3">
    <source>
        <dbReference type="ARBA" id="ARBA00023163"/>
    </source>
</evidence>
<accession>A0A3N0IVM9</accession>
<feature type="transmembrane region" description="Helical" evidence="4">
    <location>
        <begin position="12"/>
        <end position="31"/>
    </location>
</feature>
<feature type="transmembrane region" description="Helical" evidence="4">
    <location>
        <begin position="197"/>
        <end position="219"/>
    </location>
</feature>
<dbReference type="CDD" id="cd06170">
    <property type="entry name" value="LuxR_C_like"/>
    <property type="match status" value="1"/>
</dbReference>
<reference evidence="9" key="2">
    <citation type="submission" date="2018-05" db="EMBL/GenBank/DDBJ databases">
        <title>Genome Sequencing of selected type strains of the family Eggerthellaceae.</title>
        <authorList>
            <person name="Danylec N."/>
            <person name="Stoll D.A."/>
            <person name="Doetsch A."/>
            <person name="Huch M."/>
        </authorList>
    </citation>
    <scope>NUCLEOTIDE SEQUENCE [LARGE SCALE GENOMIC DNA]</scope>
    <source>
        <strain evidence="9">DSM 16107</strain>
    </source>
</reference>
<feature type="domain" description="HTH luxR-type" evidence="5">
    <location>
        <begin position="396"/>
        <end position="461"/>
    </location>
</feature>
<dbReference type="SUPFAM" id="SSF46894">
    <property type="entry name" value="C-terminal effector domain of the bipartite response regulators"/>
    <property type="match status" value="1"/>
</dbReference>
<gene>
    <name evidence="6" type="ORF">C1876_10650</name>
    <name evidence="7" type="ORF">DMP09_11425</name>
</gene>
<keyword evidence="4" id="KW-0812">Transmembrane</keyword>
<reference evidence="7" key="3">
    <citation type="journal article" date="2019" name="Microbiol. Resour. Announc.">
        <title>Draft Genome Sequences of Type Strains of Gordonibacter faecihominis, Paraeggerthella hongkongensis, Parvibacter caecicola,Slackia equolifaciens, Slackia faecicanis, and Slackia isoflavoniconvertens.</title>
        <authorList>
            <person name="Danylec N."/>
            <person name="Stoll D.A."/>
            <person name="Dotsch A."/>
            <person name="Huch M."/>
        </authorList>
    </citation>
    <scope>NUCLEOTIDE SEQUENCE</scope>
    <source>
        <strain evidence="7">DSM 16107</strain>
    </source>
</reference>
<evidence type="ECO:0000313" key="9">
    <source>
        <dbReference type="Proteomes" id="UP000270112"/>
    </source>
</evidence>
<evidence type="ECO:0000313" key="8">
    <source>
        <dbReference type="Proteomes" id="UP000253817"/>
    </source>
</evidence>
<dbReference type="Pfam" id="PF00196">
    <property type="entry name" value="GerE"/>
    <property type="match status" value="1"/>
</dbReference>
<keyword evidence="4" id="KW-1133">Transmembrane helix</keyword>
<keyword evidence="1" id="KW-0805">Transcription regulation</keyword>
<dbReference type="GO" id="GO:0003677">
    <property type="term" value="F:DNA binding"/>
    <property type="evidence" value="ECO:0007669"/>
    <property type="project" value="UniProtKB-KW"/>
</dbReference>
<feature type="transmembrane region" description="Helical" evidence="4">
    <location>
        <begin position="89"/>
        <end position="110"/>
    </location>
</feature>
<keyword evidence="3" id="KW-0804">Transcription</keyword>